<sequence>MTRADVTRSKVHYKSPSGEDFVVMVDSADDYQKWHNDKSIPLAQVVSSFQVFTTNRQGAQGRLDMASNAVLENEFGTAKEDEAVLQVLEKGTLQQFEMAERQGRRNDSNGEFQGR</sequence>
<dbReference type="AlphaFoldDB" id="A0AAN7AGK2"/>
<organism evidence="2 3">
    <name type="scientific">Podospora australis</name>
    <dbReference type="NCBI Taxonomy" id="1536484"/>
    <lineage>
        <taxon>Eukaryota</taxon>
        <taxon>Fungi</taxon>
        <taxon>Dikarya</taxon>
        <taxon>Ascomycota</taxon>
        <taxon>Pezizomycotina</taxon>
        <taxon>Sordariomycetes</taxon>
        <taxon>Sordariomycetidae</taxon>
        <taxon>Sordariales</taxon>
        <taxon>Podosporaceae</taxon>
        <taxon>Podospora</taxon>
    </lineage>
</organism>
<dbReference type="InterPro" id="IPR036786">
    <property type="entry name" value="Ribosome_mat_SBDS_N_sf"/>
</dbReference>
<dbReference type="PANTHER" id="PTHR10927:SF2">
    <property type="entry name" value="RESTRICTION OF TELOMERE CAPPING PROTEIN 3"/>
    <property type="match status" value="1"/>
</dbReference>
<dbReference type="Proteomes" id="UP001302126">
    <property type="component" value="Unassembled WGS sequence"/>
</dbReference>
<accession>A0AAN7AGK2</accession>
<evidence type="ECO:0000259" key="1">
    <source>
        <dbReference type="Pfam" id="PF01172"/>
    </source>
</evidence>
<gene>
    <name evidence="2" type="ORF">QBC35DRAFT_268997</name>
</gene>
<dbReference type="SUPFAM" id="SSF89895">
    <property type="entry name" value="FYSH domain"/>
    <property type="match status" value="1"/>
</dbReference>
<name>A0AAN7AGK2_9PEZI</name>
<feature type="domain" description="Ribosome maturation protein SDO1/SBDS N-terminal" evidence="1">
    <location>
        <begin position="9"/>
        <end position="100"/>
    </location>
</feature>
<dbReference type="InterPro" id="IPR039100">
    <property type="entry name" value="Sdo1/SBDS-like"/>
</dbReference>
<reference evidence="2" key="2">
    <citation type="submission" date="2023-05" db="EMBL/GenBank/DDBJ databases">
        <authorList>
            <consortium name="Lawrence Berkeley National Laboratory"/>
            <person name="Steindorff A."/>
            <person name="Hensen N."/>
            <person name="Bonometti L."/>
            <person name="Westerberg I."/>
            <person name="Brannstrom I.O."/>
            <person name="Guillou S."/>
            <person name="Cros-Aarteil S."/>
            <person name="Calhoun S."/>
            <person name="Haridas S."/>
            <person name="Kuo A."/>
            <person name="Mondo S."/>
            <person name="Pangilinan J."/>
            <person name="Riley R."/>
            <person name="Labutti K."/>
            <person name="Andreopoulos B."/>
            <person name="Lipzen A."/>
            <person name="Chen C."/>
            <person name="Yanf M."/>
            <person name="Daum C."/>
            <person name="Ng V."/>
            <person name="Clum A."/>
            <person name="Ohm R."/>
            <person name="Martin F."/>
            <person name="Silar P."/>
            <person name="Natvig D."/>
            <person name="Lalanne C."/>
            <person name="Gautier V."/>
            <person name="Ament-Velasquez S.L."/>
            <person name="Kruys A."/>
            <person name="Hutchinson M.I."/>
            <person name="Powell A.J."/>
            <person name="Barry K."/>
            <person name="Miller A.N."/>
            <person name="Grigoriev I.V."/>
            <person name="Debuchy R."/>
            <person name="Gladieux P."/>
            <person name="Thoren M.H."/>
            <person name="Johannesson H."/>
        </authorList>
    </citation>
    <scope>NUCLEOTIDE SEQUENCE</scope>
    <source>
        <strain evidence="2">PSN309</strain>
    </source>
</reference>
<proteinExistence type="predicted"/>
<comment type="caution">
    <text evidence="2">The sequence shown here is derived from an EMBL/GenBank/DDBJ whole genome shotgun (WGS) entry which is preliminary data.</text>
</comment>
<reference evidence="2" key="1">
    <citation type="journal article" date="2023" name="Mol. Phylogenet. Evol.">
        <title>Genome-scale phylogeny and comparative genomics of the fungal order Sordariales.</title>
        <authorList>
            <person name="Hensen N."/>
            <person name="Bonometti L."/>
            <person name="Westerberg I."/>
            <person name="Brannstrom I.O."/>
            <person name="Guillou S."/>
            <person name="Cros-Aarteil S."/>
            <person name="Calhoun S."/>
            <person name="Haridas S."/>
            <person name="Kuo A."/>
            <person name="Mondo S."/>
            <person name="Pangilinan J."/>
            <person name="Riley R."/>
            <person name="LaButti K."/>
            <person name="Andreopoulos B."/>
            <person name="Lipzen A."/>
            <person name="Chen C."/>
            <person name="Yan M."/>
            <person name="Daum C."/>
            <person name="Ng V."/>
            <person name="Clum A."/>
            <person name="Steindorff A."/>
            <person name="Ohm R.A."/>
            <person name="Martin F."/>
            <person name="Silar P."/>
            <person name="Natvig D.O."/>
            <person name="Lalanne C."/>
            <person name="Gautier V."/>
            <person name="Ament-Velasquez S.L."/>
            <person name="Kruys A."/>
            <person name="Hutchinson M.I."/>
            <person name="Powell A.J."/>
            <person name="Barry K."/>
            <person name="Miller A.N."/>
            <person name="Grigoriev I.V."/>
            <person name="Debuchy R."/>
            <person name="Gladieux P."/>
            <person name="Hiltunen Thoren M."/>
            <person name="Johannesson H."/>
        </authorList>
    </citation>
    <scope>NUCLEOTIDE SEQUENCE</scope>
    <source>
        <strain evidence="2">PSN309</strain>
    </source>
</reference>
<evidence type="ECO:0000313" key="2">
    <source>
        <dbReference type="EMBL" id="KAK4186443.1"/>
    </source>
</evidence>
<protein>
    <submittedName>
        <fullName evidence="2">Ribosome maturation protein</fullName>
    </submittedName>
</protein>
<dbReference type="InterPro" id="IPR019783">
    <property type="entry name" value="SDO1/SBDS_N"/>
</dbReference>
<dbReference type="Pfam" id="PF01172">
    <property type="entry name" value="SBDS_N"/>
    <property type="match status" value="1"/>
</dbReference>
<keyword evidence="3" id="KW-1185">Reference proteome</keyword>
<evidence type="ECO:0000313" key="3">
    <source>
        <dbReference type="Proteomes" id="UP001302126"/>
    </source>
</evidence>
<dbReference type="PANTHER" id="PTHR10927">
    <property type="entry name" value="RIBOSOME MATURATION PROTEIN SBDS"/>
    <property type="match status" value="1"/>
</dbReference>
<dbReference type="Gene3D" id="3.30.1250.10">
    <property type="entry name" value="Ribosome maturation protein SBDS, N-terminal domain"/>
    <property type="match status" value="1"/>
</dbReference>
<dbReference type="EMBL" id="MU864423">
    <property type="protein sequence ID" value="KAK4186443.1"/>
    <property type="molecule type" value="Genomic_DNA"/>
</dbReference>